<evidence type="ECO:0000313" key="6">
    <source>
        <dbReference type="Proteomes" id="UP000199702"/>
    </source>
</evidence>
<keyword evidence="6" id="KW-1185">Reference proteome</keyword>
<dbReference type="AlphaFoldDB" id="A0A1H6RTB6"/>
<organism evidence="5 6">
    <name type="scientific">Flavobacterium terrigena</name>
    <dbReference type="NCBI Taxonomy" id="402734"/>
    <lineage>
        <taxon>Bacteria</taxon>
        <taxon>Pseudomonadati</taxon>
        <taxon>Bacteroidota</taxon>
        <taxon>Flavobacteriia</taxon>
        <taxon>Flavobacteriales</taxon>
        <taxon>Flavobacteriaceae</taxon>
        <taxon>Flavobacterium</taxon>
    </lineage>
</organism>
<dbReference type="InterPro" id="IPR007837">
    <property type="entry name" value="DinB"/>
</dbReference>
<evidence type="ECO:0000256" key="2">
    <source>
        <dbReference type="ARBA" id="ARBA00022723"/>
    </source>
</evidence>
<protein>
    <submittedName>
        <fullName evidence="5">Uncharacterized damage-inducible protein DinB (Forms a four-helix bundle)</fullName>
    </submittedName>
</protein>
<name>A0A1H6RTB6_9FLAO</name>
<comment type="similarity">
    <text evidence="1">Belongs to the DinB family.</text>
</comment>
<proteinExistence type="inferred from homology"/>
<dbReference type="Pfam" id="PF05163">
    <property type="entry name" value="DinB"/>
    <property type="match status" value="1"/>
</dbReference>
<dbReference type="Proteomes" id="UP000199702">
    <property type="component" value="Unassembled WGS sequence"/>
</dbReference>
<evidence type="ECO:0000256" key="1">
    <source>
        <dbReference type="ARBA" id="ARBA00008635"/>
    </source>
</evidence>
<feature type="coiled-coil region" evidence="4">
    <location>
        <begin position="13"/>
        <end position="40"/>
    </location>
</feature>
<dbReference type="InterPro" id="IPR034660">
    <property type="entry name" value="DinB/YfiT-like"/>
</dbReference>
<feature type="binding site" evidence="3">
    <location>
        <position position="122"/>
    </location>
    <ligand>
        <name>a divalent metal cation</name>
        <dbReference type="ChEBI" id="CHEBI:60240"/>
    </ligand>
</feature>
<feature type="binding site" evidence="3">
    <location>
        <position position="118"/>
    </location>
    <ligand>
        <name>a divalent metal cation</name>
        <dbReference type="ChEBI" id="CHEBI:60240"/>
    </ligand>
</feature>
<evidence type="ECO:0000256" key="4">
    <source>
        <dbReference type="SAM" id="Coils"/>
    </source>
</evidence>
<evidence type="ECO:0000256" key="3">
    <source>
        <dbReference type="PIRSR" id="PIRSR607837-1"/>
    </source>
</evidence>
<reference evidence="6" key="1">
    <citation type="submission" date="2016-10" db="EMBL/GenBank/DDBJ databases">
        <authorList>
            <person name="Varghese N."/>
            <person name="Submissions S."/>
        </authorList>
    </citation>
    <scope>NUCLEOTIDE SEQUENCE [LARGE SCALE GENOMIC DNA]</scope>
    <source>
        <strain evidence="6">DSM 17934</strain>
    </source>
</reference>
<accession>A0A1H6RTB6</accession>
<dbReference type="STRING" id="402734.SAMN05660918_1050"/>
<dbReference type="SUPFAM" id="SSF109854">
    <property type="entry name" value="DinB/YfiT-like putative metalloenzymes"/>
    <property type="match status" value="1"/>
</dbReference>
<keyword evidence="2 3" id="KW-0479">Metal-binding</keyword>
<dbReference type="EMBL" id="FNYA01000002">
    <property type="protein sequence ID" value="SEI58993.1"/>
    <property type="molecule type" value="Genomic_DNA"/>
</dbReference>
<keyword evidence="4" id="KW-0175">Coiled coil</keyword>
<dbReference type="GO" id="GO:0046872">
    <property type="term" value="F:metal ion binding"/>
    <property type="evidence" value="ECO:0007669"/>
    <property type="project" value="UniProtKB-KW"/>
</dbReference>
<feature type="binding site" evidence="3">
    <location>
        <position position="40"/>
    </location>
    <ligand>
        <name>a divalent metal cation</name>
        <dbReference type="ChEBI" id="CHEBI:60240"/>
    </ligand>
</feature>
<dbReference type="RefSeq" id="WP_091309166.1">
    <property type="nucleotide sequence ID" value="NZ_CBCSJU010000005.1"/>
</dbReference>
<evidence type="ECO:0000313" key="5">
    <source>
        <dbReference type="EMBL" id="SEI58993.1"/>
    </source>
</evidence>
<gene>
    <name evidence="5" type="ORF">SAMN05660918_1050</name>
</gene>
<dbReference type="Gene3D" id="1.20.120.450">
    <property type="entry name" value="dinb family like domain"/>
    <property type="match status" value="1"/>
</dbReference>
<sequence>MKDFYKDKFKYNLNINQKIIQNLLENKEKLNDRILTLISHTLNAHHIWNSRMLNTQIVHKVWDIYDYEKMISIDIENNDNSLKAIENFDLDESIDYVTMINEPFCNTRQDILYHILNHSNYHRAQINTELKNLGLNSITTDYIFYKRQ</sequence>
<dbReference type="OrthoDB" id="9811413at2"/>